<keyword evidence="3" id="KW-1185">Reference proteome</keyword>
<dbReference type="OrthoDB" id="4960523at2"/>
<evidence type="ECO:0000313" key="3">
    <source>
        <dbReference type="Proteomes" id="UP000183257"/>
    </source>
</evidence>
<dbReference type="STRING" id="76595.SAMN05660313_01940"/>
<evidence type="ECO:0000313" key="2">
    <source>
        <dbReference type="EMBL" id="SFW47890.1"/>
    </source>
</evidence>
<dbReference type="InterPro" id="IPR021484">
    <property type="entry name" value="DUF3137"/>
</dbReference>
<feature type="transmembrane region" description="Helical" evidence="1">
    <location>
        <begin position="20"/>
        <end position="43"/>
    </location>
</feature>
<dbReference type="RefSeq" id="WP_072303568.1">
    <property type="nucleotide sequence ID" value="NZ_FPIY01000002.1"/>
</dbReference>
<feature type="transmembrane region" description="Helical" evidence="1">
    <location>
        <begin position="232"/>
        <end position="252"/>
    </location>
</feature>
<sequence>MTTAELKQQLLSAHQRDKKLSILGFILIIIFIAIVSTLIYVYAFEAVSNYIKNAFSGITGMLNSEETPFYYKLIFPAVLLSMLSVPLLKIIKLTKRPKLIDELILKIDKGSIASSIDQRTVYKIIIPLLKINIRLAPVEYVTIVLDEDTKYKPYDLPIEAYVIPDLKRVLSGANTEQVNKAWDELYSSSDSKTQEKEYPLKPKEEFKKFIDTTLFNDINKLDQERSVGKTQYVKYLIFSVLVILLFVGGYLYLQFSDIAFKSEYLIYVVFGGFGLFYTLFFAFGKHKGQPGITMNSGNSFKTKILKPMIAFINPNFHFVLHGHLSLPEVLETGLLENKQYIITGNDQIMGSHKGVPFQMSDLDIEYKRNFSSEKEGPDQVFFGQAFVAKFNKSFSSELYLVPKKTTKKKVMDSVSETLTLGLAGTRTTDIDMYTSNDFGPKVTLEDPEFSKLFNVYCYDQVEARYILTPALMERIKTLATRTKGDLFMSFKNNRISILNNSGINNFEPGYFNSITKNDNQLLLEFYTDLHNQLSIIDDLKLNINIWNKNN</sequence>
<organism evidence="2 3">
    <name type="scientific">Cellulophaga fucicola</name>
    <dbReference type="NCBI Taxonomy" id="76595"/>
    <lineage>
        <taxon>Bacteria</taxon>
        <taxon>Pseudomonadati</taxon>
        <taxon>Bacteroidota</taxon>
        <taxon>Flavobacteriia</taxon>
        <taxon>Flavobacteriales</taxon>
        <taxon>Flavobacteriaceae</taxon>
        <taxon>Cellulophaga</taxon>
    </lineage>
</organism>
<feature type="transmembrane region" description="Helical" evidence="1">
    <location>
        <begin position="69"/>
        <end position="88"/>
    </location>
</feature>
<evidence type="ECO:0000256" key="1">
    <source>
        <dbReference type="SAM" id="Phobius"/>
    </source>
</evidence>
<protein>
    <recommendedName>
        <fullName evidence="4">DUF3137 domain-containing protein</fullName>
    </recommendedName>
</protein>
<keyword evidence="1" id="KW-0472">Membrane</keyword>
<dbReference type="EMBL" id="FPIY01000002">
    <property type="protein sequence ID" value="SFW47890.1"/>
    <property type="molecule type" value="Genomic_DNA"/>
</dbReference>
<keyword evidence="1" id="KW-0812">Transmembrane</keyword>
<proteinExistence type="predicted"/>
<dbReference type="AlphaFoldDB" id="A0A1K1PJB2"/>
<accession>A0A1K1PJB2</accession>
<keyword evidence="1" id="KW-1133">Transmembrane helix</keyword>
<dbReference type="Pfam" id="PF11335">
    <property type="entry name" value="DUF3137"/>
    <property type="match status" value="1"/>
</dbReference>
<evidence type="ECO:0008006" key="4">
    <source>
        <dbReference type="Google" id="ProtNLM"/>
    </source>
</evidence>
<feature type="transmembrane region" description="Helical" evidence="1">
    <location>
        <begin position="264"/>
        <end position="284"/>
    </location>
</feature>
<dbReference type="Proteomes" id="UP000183257">
    <property type="component" value="Unassembled WGS sequence"/>
</dbReference>
<gene>
    <name evidence="2" type="ORF">SAMN05660313_01940</name>
</gene>
<reference evidence="3" key="1">
    <citation type="submission" date="2016-11" db="EMBL/GenBank/DDBJ databases">
        <authorList>
            <person name="Varghese N."/>
            <person name="Submissions S."/>
        </authorList>
    </citation>
    <scope>NUCLEOTIDE SEQUENCE [LARGE SCALE GENOMIC DNA]</scope>
    <source>
        <strain evidence="3">DSM 24786</strain>
    </source>
</reference>
<name>A0A1K1PJB2_9FLAO</name>